<protein>
    <submittedName>
        <fullName evidence="1">Uncharacterized protein</fullName>
    </submittedName>
</protein>
<dbReference type="RefSeq" id="WP_374039459.1">
    <property type="nucleotide sequence ID" value="NZ_CP169083.1"/>
</dbReference>
<keyword evidence="2" id="KW-1185">Reference proteome</keyword>
<accession>A0ABW0FQ29</accession>
<reference evidence="2" key="1">
    <citation type="journal article" date="2019" name="Int. J. Syst. Evol. Microbiol.">
        <title>The Global Catalogue of Microorganisms (GCM) 10K type strain sequencing project: providing services to taxonomists for standard genome sequencing and annotation.</title>
        <authorList>
            <consortium name="The Broad Institute Genomics Platform"/>
            <consortium name="The Broad Institute Genome Sequencing Center for Infectious Disease"/>
            <person name="Wu L."/>
            <person name="Ma J."/>
        </authorList>
    </citation>
    <scope>NUCLEOTIDE SEQUENCE [LARGE SCALE GENOMIC DNA]</scope>
    <source>
        <strain evidence="2">JCM 12125</strain>
    </source>
</reference>
<proteinExistence type="predicted"/>
<sequence length="145" mass="16008">MSEPAVALAIDEARAYAAEAVPDVRIDIHAAGSMVRVSAAWPSDGRDVTAEEVVTITPAALEPVTALIDAIDRLERRVMPADTYRETRAKTLINRELDRRDGEDDTPVILRGRLWQGFLDETGLTPNDAGEVTYRGVTVWRGQRH</sequence>
<gene>
    <name evidence="1" type="ORF">ACFPIE_07975</name>
</gene>
<dbReference type="EMBL" id="JBHSLF010000014">
    <property type="protein sequence ID" value="MFC5343845.1"/>
    <property type="molecule type" value="Genomic_DNA"/>
</dbReference>
<evidence type="ECO:0000313" key="2">
    <source>
        <dbReference type="Proteomes" id="UP001596152"/>
    </source>
</evidence>
<dbReference type="Proteomes" id="UP001596152">
    <property type="component" value="Unassembled WGS sequence"/>
</dbReference>
<comment type="caution">
    <text evidence="1">The sequence shown here is derived from an EMBL/GenBank/DDBJ whole genome shotgun (WGS) entry which is preliminary data.</text>
</comment>
<evidence type="ECO:0000313" key="1">
    <source>
        <dbReference type="EMBL" id="MFC5343845.1"/>
    </source>
</evidence>
<organism evidence="1 2">
    <name type="scientific">Brevundimonas staleyi</name>
    <dbReference type="NCBI Taxonomy" id="74326"/>
    <lineage>
        <taxon>Bacteria</taxon>
        <taxon>Pseudomonadati</taxon>
        <taxon>Pseudomonadota</taxon>
        <taxon>Alphaproteobacteria</taxon>
        <taxon>Caulobacterales</taxon>
        <taxon>Caulobacteraceae</taxon>
        <taxon>Brevundimonas</taxon>
    </lineage>
</organism>
<name>A0ABW0FQ29_9CAUL</name>